<dbReference type="AlphaFoldDB" id="A0A1R3XC36"/>
<evidence type="ECO:0000313" key="1">
    <source>
        <dbReference type="EMBL" id="SIT88878.1"/>
    </source>
</evidence>
<reference evidence="2" key="1">
    <citation type="submission" date="2017-01" db="EMBL/GenBank/DDBJ databases">
        <authorList>
            <person name="Varghese N."/>
            <person name="Submissions S."/>
        </authorList>
    </citation>
    <scope>NUCLEOTIDE SEQUENCE [LARGE SCALE GENOMIC DNA]</scope>
    <source>
        <strain evidence="2">LP100</strain>
    </source>
</reference>
<accession>A0A1R3XC36</accession>
<gene>
    <name evidence="1" type="ORF">SAMN05444128_1923</name>
</gene>
<evidence type="ECO:0000313" key="2">
    <source>
        <dbReference type="Proteomes" id="UP000187181"/>
    </source>
</evidence>
<dbReference type="Pfam" id="PF04525">
    <property type="entry name" value="LOR"/>
    <property type="match status" value="1"/>
</dbReference>
<keyword evidence="2" id="KW-1185">Reference proteome</keyword>
<dbReference type="Proteomes" id="UP000187181">
    <property type="component" value="Unassembled WGS sequence"/>
</dbReference>
<dbReference type="RefSeq" id="WP_076668281.1">
    <property type="nucleotide sequence ID" value="NZ_FTPP01000002.1"/>
</dbReference>
<organism evidence="1 2">
    <name type="scientific">Pontibacter indicus</name>
    <dbReference type="NCBI Taxonomy" id="1317125"/>
    <lineage>
        <taxon>Bacteria</taxon>
        <taxon>Pseudomonadati</taxon>
        <taxon>Bacteroidota</taxon>
        <taxon>Cytophagia</taxon>
        <taxon>Cytophagales</taxon>
        <taxon>Hymenobacteraceae</taxon>
        <taxon>Pontibacter</taxon>
    </lineage>
</organism>
<name>A0A1R3XC36_9BACT</name>
<dbReference type="InterPro" id="IPR025659">
    <property type="entry name" value="Tubby-like_C"/>
</dbReference>
<sequence>MVIDINQKKIAFGDKYRIFINGEQTYFASSQLIGFMPKLHLFDNQNSRAKLTMGKRWSWFSPKYKVTLWDGDTIEFGTVSLWKSYYQCRDGADLYEIFGHKGHKHSVYKNDVQIAWWDKEMVTWFEGDNYKIVADDDSNHELVIGFCLMLDSQFSNNKNGNTVTIDFGNIGPQARKFDYAWRPKQLH</sequence>
<dbReference type="STRING" id="1317125.SAMN05444128_1923"/>
<proteinExistence type="predicted"/>
<dbReference type="OrthoDB" id="1448313at2"/>
<dbReference type="InterPro" id="IPR007612">
    <property type="entry name" value="LOR"/>
</dbReference>
<dbReference type="SUPFAM" id="SSF54518">
    <property type="entry name" value="Tubby C-terminal domain-like"/>
    <property type="match status" value="1"/>
</dbReference>
<dbReference type="EMBL" id="FTPP01000002">
    <property type="protein sequence ID" value="SIT88878.1"/>
    <property type="molecule type" value="Genomic_DNA"/>
</dbReference>
<protein>
    <submittedName>
        <fullName evidence="1">Uncharacterized protein</fullName>
    </submittedName>
</protein>